<evidence type="ECO:0000313" key="5">
    <source>
        <dbReference type="Proteomes" id="UP000720344"/>
    </source>
</evidence>
<proteinExistence type="predicted"/>
<name>A0ABX0WI66_9RHOO</name>
<protein>
    <submittedName>
        <fullName evidence="4">Peptidoglycan DD-metalloendopeptidase family protein</fullName>
    </submittedName>
</protein>
<dbReference type="PANTHER" id="PTHR21666:SF270">
    <property type="entry name" value="MUREIN HYDROLASE ACTIVATOR ENVC"/>
    <property type="match status" value="1"/>
</dbReference>
<feature type="region of interest" description="Disordered" evidence="2">
    <location>
        <begin position="308"/>
        <end position="362"/>
    </location>
</feature>
<feature type="region of interest" description="Disordered" evidence="2">
    <location>
        <begin position="1"/>
        <end position="29"/>
    </location>
</feature>
<comment type="caution">
    <text evidence="4">The sequence shown here is derived from an EMBL/GenBank/DDBJ whole genome shotgun (WGS) entry which is preliminary data.</text>
</comment>
<gene>
    <name evidence="4" type="ORF">HCX48_03225</name>
</gene>
<dbReference type="PANTHER" id="PTHR21666">
    <property type="entry name" value="PEPTIDASE-RELATED"/>
    <property type="match status" value="1"/>
</dbReference>
<dbReference type="InterPro" id="IPR016047">
    <property type="entry name" value="M23ase_b-sheet_dom"/>
</dbReference>
<feature type="coiled-coil region" evidence="1">
    <location>
        <begin position="91"/>
        <end position="181"/>
    </location>
</feature>
<feature type="compositionally biased region" description="Low complexity" evidence="2">
    <location>
        <begin position="1"/>
        <end position="13"/>
    </location>
</feature>
<feature type="domain" description="M23ase beta-sheet core" evidence="3">
    <location>
        <begin position="392"/>
        <end position="486"/>
    </location>
</feature>
<dbReference type="Gene3D" id="2.70.70.10">
    <property type="entry name" value="Glucose Permease (Domain IIA)"/>
    <property type="match status" value="1"/>
</dbReference>
<reference evidence="5" key="1">
    <citation type="submission" date="2020-03" db="EMBL/GenBank/DDBJ databases">
        <title>Whole-genome sequence of the purple nonsulfur bacterium Rhodocyclus tenuis DSM112.</title>
        <authorList>
            <person name="Kyndt J.A."/>
            <person name="Meyer T.E."/>
        </authorList>
    </citation>
    <scope>NUCLEOTIDE SEQUENCE [LARGE SCALE GENOMIC DNA]</scope>
    <source>
        <strain evidence="5">DSM 112</strain>
    </source>
</reference>
<accession>A0ABX0WI66</accession>
<keyword evidence="1" id="KW-0175">Coiled coil</keyword>
<dbReference type="SUPFAM" id="SSF51261">
    <property type="entry name" value="Duplicated hybrid motif"/>
    <property type="match status" value="1"/>
</dbReference>
<dbReference type="Proteomes" id="UP000720344">
    <property type="component" value="Unassembled WGS sequence"/>
</dbReference>
<dbReference type="Pfam" id="PF01551">
    <property type="entry name" value="Peptidase_M23"/>
    <property type="match status" value="1"/>
</dbReference>
<dbReference type="InterPro" id="IPR011055">
    <property type="entry name" value="Dup_hybrid_motif"/>
</dbReference>
<evidence type="ECO:0000259" key="3">
    <source>
        <dbReference type="Pfam" id="PF01551"/>
    </source>
</evidence>
<evidence type="ECO:0000256" key="1">
    <source>
        <dbReference type="SAM" id="Coils"/>
    </source>
</evidence>
<dbReference type="SUPFAM" id="SSF90257">
    <property type="entry name" value="Myosin rod fragments"/>
    <property type="match status" value="1"/>
</dbReference>
<dbReference type="EMBL" id="JAATWB010000001">
    <property type="protein sequence ID" value="NJA88234.1"/>
    <property type="molecule type" value="Genomic_DNA"/>
</dbReference>
<organism evidence="4 5">
    <name type="scientific">Rhodocyclus gracilis</name>
    <dbReference type="NCBI Taxonomy" id="2929842"/>
    <lineage>
        <taxon>Bacteria</taxon>
        <taxon>Pseudomonadati</taxon>
        <taxon>Pseudomonadota</taxon>
        <taxon>Betaproteobacteria</taxon>
        <taxon>Rhodocyclales</taxon>
        <taxon>Rhodocyclaceae</taxon>
        <taxon>Rhodocyclus</taxon>
    </lineage>
</organism>
<sequence length="493" mass="54165">MTISSRSAATTSAIRRRHKQPRPPLPIRHAAPERPAVAVSGARRQSACPSALHRARLRLVGLTLCGLLSSGAALAANANAHAKDTPPVREVADKRNDLKDLRGQIEAMRKDLANAEGSRADAADQLKDVEREISIMQRDLRDLATQRSDLQAALARLATQSRDMESRVSGQQQQLEQLIRRHYLQGDPDVMRLLLNGDDPNQIARDLHYLAAVGHARGELVHEIENALAQKQALAADTRERAAELAQVEAQQKAKSEALVQRREQRRAALEKISARISAQRKEIGAKERDERRLTQLVDRLAKIIAARPAPRREAPPAEKPAERSPERNTPREERGRPTPAKPETRPTEIVNERTPQAQDSGSFARLKGDLRLPVRGTISNRFGSARPEGGTWKGLFVRAAAGSEVRAIASGRVVFADWMRGFGNLLIVDHSDGYLSIYGNNDALLKQVGDNVRGGDAIAAVGDSGGNPESGLYFELRHQGQPLDPLKWVSVR</sequence>
<keyword evidence="5" id="KW-1185">Reference proteome</keyword>
<dbReference type="CDD" id="cd12797">
    <property type="entry name" value="M23_peptidase"/>
    <property type="match status" value="1"/>
</dbReference>
<dbReference type="Gene3D" id="6.10.250.3150">
    <property type="match status" value="1"/>
</dbReference>
<evidence type="ECO:0000313" key="4">
    <source>
        <dbReference type="EMBL" id="NJA88234.1"/>
    </source>
</evidence>
<feature type="compositionally biased region" description="Basic and acidic residues" evidence="2">
    <location>
        <begin position="311"/>
        <end position="347"/>
    </location>
</feature>
<evidence type="ECO:0000256" key="2">
    <source>
        <dbReference type="SAM" id="MobiDB-lite"/>
    </source>
</evidence>
<dbReference type="InterPro" id="IPR050570">
    <property type="entry name" value="Cell_wall_metabolism_enzyme"/>
</dbReference>